<evidence type="ECO:0000313" key="2">
    <source>
        <dbReference type="Proteomes" id="UP001206357"/>
    </source>
</evidence>
<dbReference type="AlphaFoldDB" id="A0AAW5M620"/>
<protein>
    <submittedName>
        <fullName evidence="1">Uncharacterized protein</fullName>
    </submittedName>
</protein>
<dbReference type="EMBL" id="JANKAU010000024">
    <property type="protein sequence ID" value="MCR1915711.1"/>
    <property type="molecule type" value="Genomic_DNA"/>
</dbReference>
<evidence type="ECO:0000313" key="1">
    <source>
        <dbReference type="EMBL" id="MCR1915711.1"/>
    </source>
</evidence>
<dbReference type="Proteomes" id="UP001206357">
    <property type="component" value="Unassembled WGS sequence"/>
</dbReference>
<organism evidence="1 2">
    <name type="scientific">Lactobacillus johnsonii</name>
    <dbReference type="NCBI Taxonomy" id="33959"/>
    <lineage>
        <taxon>Bacteria</taxon>
        <taxon>Bacillati</taxon>
        <taxon>Bacillota</taxon>
        <taxon>Bacilli</taxon>
        <taxon>Lactobacillales</taxon>
        <taxon>Lactobacillaceae</taxon>
        <taxon>Lactobacillus</taxon>
    </lineage>
</organism>
<proteinExistence type="predicted"/>
<accession>A0AAW5M620</accession>
<comment type="caution">
    <text evidence="1">The sequence shown here is derived from an EMBL/GenBank/DDBJ whole genome shotgun (WGS) entry which is preliminary data.</text>
</comment>
<gene>
    <name evidence="1" type="ORF">NSA17_09925</name>
</gene>
<dbReference type="RefSeq" id="WP_257579410.1">
    <property type="nucleotide sequence ID" value="NZ_JANKAU010000024.1"/>
</dbReference>
<reference evidence="1" key="1">
    <citation type="submission" date="2022-07" db="EMBL/GenBank/DDBJ databases">
        <title>Enhanced cultured diversity of the mouse gut microbiota enables custom-made synthetic communities.</title>
        <authorList>
            <person name="Afrizal A."/>
        </authorList>
    </citation>
    <scope>NUCLEOTIDE SEQUENCE</scope>
    <source>
        <strain evidence="1">DSM 100219</strain>
    </source>
</reference>
<name>A0AAW5M620_LACJH</name>
<sequence length="59" mass="7051">MKKASKLAELFKDFGYEAYWKEKHELDFRDEDLLAVIDLMKSARKSPYFNAGMDRAYRL</sequence>